<evidence type="ECO:0000256" key="6">
    <source>
        <dbReference type="SAM" id="Phobius"/>
    </source>
</evidence>
<dbReference type="Pfam" id="PF01098">
    <property type="entry name" value="FTSW_RODA_SPOVE"/>
    <property type="match status" value="1"/>
</dbReference>
<keyword evidence="2 6" id="KW-0812">Transmembrane</keyword>
<reference evidence="7 8" key="1">
    <citation type="journal article" date="2016" name="Nat. Commun.">
        <title>Thousands of microbial genomes shed light on interconnected biogeochemical processes in an aquifer system.</title>
        <authorList>
            <person name="Anantharaman K."/>
            <person name="Brown C.T."/>
            <person name="Hug L.A."/>
            <person name="Sharon I."/>
            <person name="Castelle C.J."/>
            <person name="Probst A.J."/>
            <person name="Thomas B.C."/>
            <person name="Singh A."/>
            <person name="Wilkins M.J."/>
            <person name="Karaoz U."/>
            <person name="Brodie E.L."/>
            <person name="Williams K.H."/>
            <person name="Hubbard S.S."/>
            <person name="Banfield J.F."/>
        </authorList>
    </citation>
    <scope>NUCLEOTIDE SEQUENCE [LARGE SCALE GENOMIC DNA]</scope>
</reference>
<feature type="transmembrane region" description="Helical" evidence="6">
    <location>
        <begin position="339"/>
        <end position="360"/>
    </location>
</feature>
<evidence type="ECO:0000256" key="2">
    <source>
        <dbReference type="ARBA" id="ARBA00022692"/>
    </source>
</evidence>
<feature type="transmembrane region" description="Helical" evidence="6">
    <location>
        <begin position="273"/>
        <end position="293"/>
    </location>
</feature>
<keyword evidence="4 6" id="KW-1133">Transmembrane helix</keyword>
<dbReference type="InterPro" id="IPR011923">
    <property type="entry name" value="RodA/MrdB"/>
</dbReference>
<evidence type="ECO:0000256" key="5">
    <source>
        <dbReference type="ARBA" id="ARBA00023136"/>
    </source>
</evidence>
<dbReference type="PANTHER" id="PTHR30474">
    <property type="entry name" value="CELL CYCLE PROTEIN"/>
    <property type="match status" value="1"/>
</dbReference>
<feature type="transmembrane region" description="Helical" evidence="6">
    <location>
        <begin position="73"/>
        <end position="96"/>
    </location>
</feature>
<proteinExistence type="predicted"/>
<evidence type="ECO:0000256" key="4">
    <source>
        <dbReference type="ARBA" id="ARBA00022989"/>
    </source>
</evidence>
<dbReference type="GO" id="GO:0015648">
    <property type="term" value="F:lipid-linked peptidoglycan transporter activity"/>
    <property type="evidence" value="ECO:0007669"/>
    <property type="project" value="TreeGrafter"/>
</dbReference>
<dbReference type="GO" id="GO:0005886">
    <property type="term" value="C:plasma membrane"/>
    <property type="evidence" value="ECO:0007669"/>
    <property type="project" value="TreeGrafter"/>
</dbReference>
<feature type="transmembrane region" description="Helical" evidence="6">
    <location>
        <begin position="12"/>
        <end position="37"/>
    </location>
</feature>
<keyword evidence="3" id="KW-0133">Cell shape</keyword>
<evidence type="ECO:0000313" key="7">
    <source>
        <dbReference type="EMBL" id="OHB04729.1"/>
    </source>
</evidence>
<feature type="transmembrane region" description="Helical" evidence="6">
    <location>
        <begin position="163"/>
        <end position="180"/>
    </location>
</feature>
<name>A0A1G2U5F0_9BACT</name>
<sequence length="379" mass="41851">MYSGLEKKGLSIFHIDWLLFCSVLLISLAGLVTMNSFVGDRYFFERQTIWLGIAILVFFGASLVDWRFLRRTGVVVSLFVFACGLLLLLFGLGSVVKGAQSWFDLGGFSFQPSDPVKLVLILLLAKYFTRRHVEIAHIRHLLISGLYTLVLAGLVIVQPDFGSAIILFAIWFGMVFVSGISKKHLLAVALLGIVTVALLWLFVFQPYQKQRIITFIHPLADIRGAGYNAYQSTIAVGSGQILGKGIGYGTQSKLQFLPEYETDFIFAAFAEEWGFVGIILLLLLFGVVIWRVIKNAMLGAGNFESFFGLGLAILFMIHFTIHVGMNIGLLPVTGTTLPFMSYGGSHLLTEFLGLGILMGMRRYARSAHREEGGSEIAGI</sequence>
<dbReference type="AlphaFoldDB" id="A0A1G2U5F0"/>
<feature type="transmembrane region" description="Helical" evidence="6">
    <location>
        <begin position="305"/>
        <end position="327"/>
    </location>
</feature>
<comment type="caution">
    <text evidence="7">The sequence shown here is derived from an EMBL/GenBank/DDBJ whole genome shotgun (WGS) entry which is preliminary data.</text>
</comment>
<dbReference type="NCBIfam" id="TIGR02210">
    <property type="entry name" value="rodA_shape"/>
    <property type="match status" value="1"/>
</dbReference>
<dbReference type="EMBL" id="MHWD01000006">
    <property type="protein sequence ID" value="OHB04729.1"/>
    <property type="molecule type" value="Genomic_DNA"/>
</dbReference>
<dbReference type="GO" id="GO:0051301">
    <property type="term" value="P:cell division"/>
    <property type="evidence" value="ECO:0007669"/>
    <property type="project" value="InterPro"/>
</dbReference>
<gene>
    <name evidence="7" type="ORF">A2920_00520</name>
</gene>
<dbReference type="InterPro" id="IPR001182">
    <property type="entry name" value="FtsW/RodA"/>
</dbReference>
<feature type="transmembrane region" description="Helical" evidence="6">
    <location>
        <begin position="185"/>
        <end position="203"/>
    </location>
</feature>
<dbReference type="GO" id="GO:0008360">
    <property type="term" value="P:regulation of cell shape"/>
    <property type="evidence" value="ECO:0007669"/>
    <property type="project" value="UniProtKB-KW"/>
</dbReference>
<protein>
    <submittedName>
        <fullName evidence="7">Rod shape-determining protein RodA</fullName>
    </submittedName>
</protein>
<organism evidence="7 8">
    <name type="scientific">Candidatus Zambryskibacteria bacterium RIFCSPLOWO2_01_FULL_43_17</name>
    <dbReference type="NCBI Taxonomy" id="1802760"/>
    <lineage>
        <taxon>Bacteria</taxon>
        <taxon>Candidatus Zambryskiibacteriota</taxon>
    </lineage>
</organism>
<dbReference type="GO" id="GO:0032153">
    <property type="term" value="C:cell division site"/>
    <property type="evidence" value="ECO:0007669"/>
    <property type="project" value="TreeGrafter"/>
</dbReference>
<evidence type="ECO:0000313" key="8">
    <source>
        <dbReference type="Proteomes" id="UP000179283"/>
    </source>
</evidence>
<dbReference type="Proteomes" id="UP000179283">
    <property type="component" value="Unassembled WGS sequence"/>
</dbReference>
<comment type="subcellular location">
    <subcellularLocation>
        <location evidence="1">Membrane</location>
        <topology evidence="1">Multi-pass membrane protein</topology>
    </subcellularLocation>
</comment>
<evidence type="ECO:0000256" key="3">
    <source>
        <dbReference type="ARBA" id="ARBA00022960"/>
    </source>
</evidence>
<feature type="transmembrane region" description="Helical" evidence="6">
    <location>
        <begin position="140"/>
        <end position="157"/>
    </location>
</feature>
<accession>A0A1G2U5F0</accession>
<keyword evidence="5 6" id="KW-0472">Membrane</keyword>
<evidence type="ECO:0000256" key="1">
    <source>
        <dbReference type="ARBA" id="ARBA00004141"/>
    </source>
</evidence>
<feature type="transmembrane region" description="Helical" evidence="6">
    <location>
        <begin position="49"/>
        <end position="66"/>
    </location>
</feature>